<reference evidence="1" key="1">
    <citation type="journal article" date="2020" name="Stud. Mycol.">
        <title>101 Dothideomycetes genomes: a test case for predicting lifestyles and emergence of pathogens.</title>
        <authorList>
            <person name="Haridas S."/>
            <person name="Albert R."/>
            <person name="Binder M."/>
            <person name="Bloem J."/>
            <person name="Labutti K."/>
            <person name="Salamov A."/>
            <person name="Andreopoulos B."/>
            <person name="Baker S."/>
            <person name="Barry K."/>
            <person name="Bills G."/>
            <person name="Bluhm B."/>
            <person name="Cannon C."/>
            <person name="Castanera R."/>
            <person name="Culley D."/>
            <person name="Daum C."/>
            <person name="Ezra D."/>
            <person name="Gonzalez J."/>
            <person name="Henrissat B."/>
            <person name="Kuo A."/>
            <person name="Liang C."/>
            <person name="Lipzen A."/>
            <person name="Lutzoni F."/>
            <person name="Magnuson J."/>
            <person name="Mondo S."/>
            <person name="Nolan M."/>
            <person name="Ohm R."/>
            <person name="Pangilinan J."/>
            <person name="Park H.-J."/>
            <person name="Ramirez L."/>
            <person name="Alfaro M."/>
            <person name="Sun H."/>
            <person name="Tritt A."/>
            <person name="Yoshinaga Y."/>
            <person name="Zwiers L.-H."/>
            <person name="Turgeon B."/>
            <person name="Goodwin S."/>
            <person name="Spatafora J."/>
            <person name="Crous P."/>
            <person name="Grigoriev I."/>
        </authorList>
    </citation>
    <scope>NUCLEOTIDE SEQUENCE</scope>
    <source>
        <strain evidence="1">CBS 122368</strain>
    </source>
</reference>
<organism evidence="1 2">
    <name type="scientific">Trematosphaeria pertusa</name>
    <dbReference type="NCBI Taxonomy" id="390896"/>
    <lineage>
        <taxon>Eukaryota</taxon>
        <taxon>Fungi</taxon>
        <taxon>Dikarya</taxon>
        <taxon>Ascomycota</taxon>
        <taxon>Pezizomycotina</taxon>
        <taxon>Dothideomycetes</taxon>
        <taxon>Pleosporomycetidae</taxon>
        <taxon>Pleosporales</taxon>
        <taxon>Massarineae</taxon>
        <taxon>Trematosphaeriaceae</taxon>
        <taxon>Trematosphaeria</taxon>
    </lineage>
</organism>
<gene>
    <name evidence="1" type="ORF">BU26DRAFT_135285</name>
</gene>
<evidence type="ECO:0000313" key="2">
    <source>
        <dbReference type="Proteomes" id="UP000800094"/>
    </source>
</evidence>
<dbReference type="RefSeq" id="XP_033689251.1">
    <property type="nucleotide sequence ID" value="XM_033819738.1"/>
</dbReference>
<name>A0A6A6IVZ4_9PLEO</name>
<accession>A0A6A6IVZ4</accession>
<dbReference type="EMBL" id="ML987190">
    <property type="protein sequence ID" value="KAF2254247.1"/>
    <property type="molecule type" value="Genomic_DNA"/>
</dbReference>
<dbReference type="AlphaFoldDB" id="A0A6A6IVZ4"/>
<dbReference type="Proteomes" id="UP000800094">
    <property type="component" value="Unassembled WGS sequence"/>
</dbReference>
<sequence>MGITAPAKVLEVEVVADGAPEAILDVCMGNFGFVAGRWSHLLHGKYEVRFDLGDAFLPLIAFGVRLGLEVRCRDAVENALGLMDRGDDGPQARKEIVNAMLVLSSNQNRKRAIKSDNAETVDVSAIGCALRVDGFKQAENRGNLPEVGMDAHVRACTPQSILGNQLPPRPRKIAAATHRMGRNGDRCAQCTLGRKEIARG</sequence>
<proteinExistence type="predicted"/>
<protein>
    <submittedName>
        <fullName evidence="1">Uncharacterized protein</fullName>
    </submittedName>
</protein>
<dbReference type="GeneID" id="54573068"/>
<keyword evidence="2" id="KW-1185">Reference proteome</keyword>
<evidence type="ECO:0000313" key="1">
    <source>
        <dbReference type="EMBL" id="KAF2254247.1"/>
    </source>
</evidence>